<organism evidence="19 20">
    <name type="scientific">Tritrichomonas foetus</name>
    <dbReference type="NCBI Taxonomy" id="1144522"/>
    <lineage>
        <taxon>Eukaryota</taxon>
        <taxon>Metamonada</taxon>
        <taxon>Parabasalia</taxon>
        <taxon>Tritrichomonadida</taxon>
        <taxon>Tritrichomonadidae</taxon>
        <taxon>Tritrichomonas</taxon>
    </lineage>
</organism>
<protein>
    <submittedName>
        <fullName evidence="19">Calnexin like protein</fullName>
    </submittedName>
</protein>
<keyword evidence="7" id="KW-0677">Repeat</keyword>
<dbReference type="FunFam" id="2.60.120.200:FF:000048">
    <property type="entry name" value="Calnexin homolog"/>
    <property type="match status" value="1"/>
</dbReference>
<dbReference type="InterPro" id="IPR013320">
    <property type="entry name" value="ConA-like_dom_sf"/>
</dbReference>
<evidence type="ECO:0000256" key="7">
    <source>
        <dbReference type="ARBA" id="ARBA00022737"/>
    </source>
</evidence>
<accession>A0A1J4J735</accession>
<dbReference type="AlphaFoldDB" id="A0A1J4J735"/>
<keyword evidence="8 18" id="KW-0256">Endoplasmic reticulum</keyword>
<dbReference type="OrthoDB" id="1938156at2759"/>
<dbReference type="PANTHER" id="PTHR11073">
    <property type="entry name" value="CALRETICULIN AND CALNEXIN"/>
    <property type="match status" value="1"/>
</dbReference>
<feature type="transmembrane region" description="Helical" evidence="18">
    <location>
        <begin position="474"/>
        <end position="494"/>
    </location>
</feature>
<keyword evidence="9" id="KW-0106">Calcium</keyword>
<keyword evidence="10 18" id="KW-1133">Transmembrane helix</keyword>
<evidence type="ECO:0000256" key="6">
    <source>
        <dbReference type="ARBA" id="ARBA00022734"/>
    </source>
</evidence>
<evidence type="ECO:0000256" key="11">
    <source>
        <dbReference type="ARBA" id="ARBA00023136"/>
    </source>
</evidence>
<dbReference type="InterPro" id="IPR018124">
    <property type="entry name" value="Calret/calnex_CS"/>
</dbReference>
<comment type="caution">
    <text evidence="19">The sequence shown here is derived from an EMBL/GenBank/DDBJ whole genome shotgun (WGS) entry which is preliminary data.</text>
</comment>
<keyword evidence="6" id="KW-0430">Lectin</keyword>
<evidence type="ECO:0000256" key="15">
    <source>
        <dbReference type="ARBA" id="ARBA00037525"/>
    </source>
</evidence>
<keyword evidence="12 17" id="KW-1015">Disulfide bond</keyword>
<dbReference type="PANTHER" id="PTHR11073:SF1">
    <property type="entry name" value="CALNEXIN 14D-RELATED"/>
    <property type="match status" value="1"/>
</dbReference>
<evidence type="ECO:0000313" key="19">
    <source>
        <dbReference type="EMBL" id="OHS94976.1"/>
    </source>
</evidence>
<keyword evidence="13" id="KW-0325">Glycoprotein</keyword>
<evidence type="ECO:0000256" key="1">
    <source>
        <dbReference type="ARBA" id="ARBA00004389"/>
    </source>
</evidence>
<dbReference type="EMBL" id="MLAK01001274">
    <property type="protein sequence ID" value="OHS94976.1"/>
    <property type="molecule type" value="Genomic_DNA"/>
</dbReference>
<reference evidence="19" key="1">
    <citation type="submission" date="2016-10" db="EMBL/GenBank/DDBJ databases">
        <authorList>
            <person name="Benchimol M."/>
            <person name="Almeida L.G."/>
            <person name="Vasconcelos A.T."/>
            <person name="Perreira-Neves A."/>
            <person name="Rosa I.A."/>
            <person name="Tasca T."/>
            <person name="Bogo M.R."/>
            <person name="de Souza W."/>
        </authorList>
    </citation>
    <scope>NUCLEOTIDE SEQUENCE [LARGE SCALE GENOMIC DNA]</scope>
    <source>
        <strain evidence="19">K</strain>
    </source>
</reference>
<evidence type="ECO:0000256" key="4">
    <source>
        <dbReference type="ARBA" id="ARBA00022723"/>
    </source>
</evidence>
<evidence type="ECO:0000313" key="20">
    <source>
        <dbReference type="Proteomes" id="UP000179807"/>
    </source>
</evidence>
<dbReference type="Gene3D" id="2.10.250.10">
    <property type="entry name" value="Calreticulin/calnexin, P domain"/>
    <property type="match status" value="1"/>
</dbReference>
<keyword evidence="11 18" id="KW-0472">Membrane</keyword>
<dbReference type="GO" id="GO:0030246">
    <property type="term" value="F:carbohydrate binding"/>
    <property type="evidence" value="ECO:0007669"/>
    <property type="project" value="UniProtKB-KW"/>
</dbReference>
<dbReference type="FunFam" id="2.10.250.10:FF:000001">
    <property type="entry name" value="Calnexin homolog"/>
    <property type="match status" value="1"/>
</dbReference>
<comment type="function">
    <text evidence="15">Calcium-binding protein that interacts with newly synthesized monoglucosylated glycoproteins in the endoplasmic reticulum. It may act in assisting protein assembly and/or in the retention within the ER of unassembled protein subunits. It seems to play a major role in the quality control apparatus of the ER by the retention of incorrectly folded proteins.</text>
</comment>
<name>A0A1J4J735_9EUKA</name>
<dbReference type="RefSeq" id="XP_068348113.1">
    <property type="nucleotide sequence ID" value="XM_068512283.1"/>
</dbReference>
<evidence type="ECO:0000256" key="10">
    <source>
        <dbReference type="ARBA" id="ARBA00022989"/>
    </source>
</evidence>
<comment type="similarity">
    <text evidence="2 18">Belongs to the calreticulin family.</text>
</comment>
<dbReference type="SUPFAM" id="SSF63887">
    <property type="entry name" value="P-domain of calnexin/calreticulin"/>
    <property type="match status" value="1"/>
</dbReference>
<comment type="subcellular location">
    <subcellularLocation>
        <location evidence="16">Endomembrane system</location>
        <topology evidence="16">Single-pass type I membrane protein</topology>
    </subcellularLocation>
    <subcellularLocation>
        <location evidence="1">Endoplasmic reticulum membrane</location>
        <topology evidence="1">Single-pass membrane protein</topology>
    </subcellularLocation>
</comment>
<gene>
    <name evidence="19" type="primary">cal1</name>
    <name evidence="19" type="ORF">TRFO_38840</name>
</gene>
<evidence type="ECO:0000256" key="2">
    <source>
        <dbReference type="ARBA" id="ARBA00010983"/>
    </source>
</evidence>
<keyword evidence="20" id="KW-1185">Reference proteome</keyword>
<dbReference type="Gene3D" id="2.60.120.200">
    <property type="match status" value="1"/>
</dbReference>
<keyword evidence="14 18" id="KW-0143">Chaperone</keyword>
<evidence type="ECO:0000256" key="14">
    <source>
        <dbReference type="ARBA" id="ARBA00023186"/>
    </source>
</evidence>
<dbReference type="GeneID" id="94846987"/>
<proteinExistence type="inferred from homology"/>
<evidence type="ECO:0000256" key="5">
    <source>
        <dbReference type="ARBA" id="ARBA00022729"/>
    </source>
</evidence>
<evidence type="ECO:0000256" key="16">
    <source>
        <dbReference type="ARBA" id="ARBA00046288"/>
    </source>
</evidence>
<dbReference type="InterPro" id="IPR001580">
    <property type="entry name" value="Calret/calnex"/>
</dbReference>
<dbReference type="VEuPathDB" id="TrichDB:TRFO_38840"/>
<dbReference type="Proteomes" id="UP000179807">
    <property type="component" value="Unassembled WGS sequence"/>
</dbReference>
<keyword evidence="5" id="KW-0732">Signal</keyword>
<dbReference type="GO" id="GO:0006457">
    <property type="term" value="P:protein folding"/>
    <property type="evidence" value="ECO:0007669"/>
    <property type="project" value="InterPro"/>
</dbReference>
<evidence type="ECO:0000256" key="12">
    <source>
        <dbReference type="ARBA" id="ARBA00023157"/>
    </source>
</evidence>
<evidence type="ECO:0000256" key="8">
    <source>
        <dbReference type="ARBA" id="ARBA00022824"/>
    </source>
</evidence>
<sequence>MVIFFVFLASSLPDFPLEPSSKPFFFESFQNESFKERWQNTNFFNYTGVFEHRNSSQPQGYKNEYMLYSKNPSSYYGYSTLFDKPLNLLNKTLVIQYETRFDHKMTCSGAYVKLFQKDNFHPSNLTNETNYLIMFGPDLCFMDSKVQFIFKHKNWKSGKYEEKRLIKNPPVSVDKYNHLFTLISRPDNSFEIFVDGNSVKSGSLLEDFDTPVKSKKMIPDPNDKVPDDWTDQEYIPDPFAKKPSNWDDSQPKYIQDPSRLDPPEGWLVDEPLIIPDPEAKKPEDWDDDLNGEWEPPSIRNPKCAPDISIGCGPYDPPLIKNPKYRGKWTPPLIENPKFIGHWKPRKIPNPYYIDDQNPHNFEDIIGVGFELFLNDPDIGFENLYIGTDEEAVHEWNREHFLPKSKIQHETPKIKDPAKKAAKEKESQDEYNNQMKYLRQFQQPGETNYDDMPFYNLSGKLKALYQEFYDENKSLTIVCTLLTLMFPFILFGIACC</sequence>
<dbReference type="GO" id="GO:0051082">
    <property type="term" value="F:unfolded protein binding"/>
    <property type="evidence" value="ECO:0007669"/>
    <property type="project" value="InterPro"/>
</dbReference>
<dbReference type="GO" id="GO:0005509">
    <property type="term" value="F:calcium ion binding"/>
    <property type="evidence" value="ECO:0007669"/>
    <property type="project" value="InterPro"/>
</dbReference>
<dbReference type="InterPro" id="IPR009033">
    <property type="entry name" value="Calreticulin/calnexin_P_dom_sf"/>
</dbReference>
<evidence type="ECO:0000256" key="17">
    <source>
        <dbReference type="PIRSR" id="PIRSR601580-3"/>
    </source>
</evidence>
<dbReference type="Pfam" id="PF00262">
    <property type="entry name" value="Calreticulin"/>
    <property type="match status" value="1"/>
</dbReference>
<feature type="disulfide bond" evidence="17">
    <location>
        <begin position="107"/>
        <end position="140"/>
    </location>
</feature>
<evidence type="ECO:0000256" key="18">
    <source>
        <dbReference type="RuleBase" id="RU362126"/>
    </source>
</evidence>
<evidence type="ECO:0000256" key="3">
    <source>
        <dbReference type="ARBA" id="ARBA00022692"/>
    </source>
</evidence>
<keyword evidence="4" id="KW-0479">Metal-binding</keyword>
<dbReference type="PROSITE" id="PS00805">
    <property type="entry name" value="CALRETICULIN_REPEAT"/>
    <property type="match status" value="1"/>
</dbReference>
<dbReference type="GO" id="GO:0005789">
    <property type="term" value="C:endoplasmic reticulum membrane"/>
    <property type="evidence" value="ECO:0007669"/>
    <property type="project" value="UniProtKB-SubCell"/>
</dbReference>
<dbReference type="SUPFAM" id="SSF49899">
    <property type="entry name" value="Concanavalin A-like lectins/glucanases"/>
    <property type="match status" value="1"/>
</dbReference>
<keyword evidence="3 18" id="KW-0812">Transmembrane</keyword>
<evidence type="ECO:0000256" key="13">
    <source>
        <dbReference type="ARBA" id="ARBA00023180"/>
    </source>
</evidence>
<dbReference type="PRINTS" id="PR00626">
    <property type="entry name" value="CALRETICULIN"/>
</dbReference>
<dbReference type="GO" id="GO:0036503">
    <property type="term" value="P:ERAD pathway"/>
    <property type="evidence" value="ECO:0007669"/>
    <property type="project" value="TreeGrafter"/>
</dbReference>
<evidence type="ECO:0000256" key="9">
    <source>
        <dbReference type="ARBA" id="ARBA00022837"/>
    </source>
</evidence>